<reference evidence="1 2" key="1">
    <citation type="submission" date="2021-03" db="EMBL/GenBank/DDBJ databases">
        <title>Genomic Encyclopedia of Type Strains, Phase IV (KMG-IV): sequencing the most valuable type-strain genomes for metagenomic binning, comparative biology and taxonomic classification.</title>
        <authorList>
            <person name="Goeker M."/>
        </authorList>
    </citation>
    <scope>NUCLEOTIDE SEQUENCE [LARGE SCALE GENOMIC DNA]</scope>
    <source>
        <strain evidence="1 2">DSM 23491</strain>
    </source>
</reference>
<comment type="caution">
    <text evidence="1">The sequence shown here is derived from an EMBL/GenBank/DDBJ whole genome shotgun (WGS) entry which is preliminary data.</text>
</comment>
<sequence length="37" mass="4170">MKTKDYEQFIKAAAEIVKEVLAKRGSVEKSEEQEKGA</sequence>
<proteinExistence type="predicted"/>
<evidence type="ECO:0000313" key="2">
    <source>
        <dbReference type="Proteomes" id="UP001519273"/>
    </source>
</evidence>
<dbReference type="EMBL" id="JAGGKP010000002">
    <property type="protein sequence ID" value="MBP1936877.1"/>
    <property type="molecule type" value="Genomic_DNA"/>
</dbReference>
<gene>
    <name evidence="1" type="ORF">J2Z20_001758</name>
</gene>
<dbReference type="Proteomes" id="UP001519273">
    <property type="component" value="Unassembled WGS sequence"/>
</dbReference>
<evidence type="ECO:0000313" key="1">
    <source>
        <dbReference type="EMBL" id="MBP1936877.1"/>
    </source>
</evidence>
<keyword evidence="2" id="KW-1185">Reference proteome</keyword>
<accession>A0ABS4H3L4</accession>
<protein>
    <submittedName>
        <fullName evidence="1">Uncharacterized protein</fullName>
    </submittedName>
</protein>
<organism evidence="1 2">
    <name type="scientific">Paenibacillus sediminis</name>
    <dbReference type="NCBI Taxonomy" id="664909"/>
    <lineage>
        <taxon>Bacteria</taxon>
        <taxon>Bacillati</taxon>
        <taxon>Bacillota</taxon>
        <taxon>Bacilli</taxon>
        <taxon>Bacillales</taxon>
        <taxon>Paenibacillaceae</taxon>
        <taxon>Paenibacillus</taxon>
    </lineage>
</organism>
<name>A0ABS4H3L4_9BACL</name>